<dbReference type="AlphaFoldDB" id="A0A6J4KH89"/>
<dbReference type="EMBL" id="CADCTZ010000040">
    <property type="protein sequence ID" value="CAA9303689.1"/>
    <property type="molecule type" value="Genomic_DNA"/>
</dbReference>
<accession>A0A6J4KH89</accession>
<gene>
    <name evidence="1" type="ORF">AVDCRST_MAG84-281</name>
</gene>
<evidence type="ECO:0000313" key="1">
    <source>
        <dbReference type="EMBL" id="CAA9303689.1"/>
    </source>
</evidence>
<feature type="non-terminal residue" evidence="1">
    <location>
        <position position="38"/>
    </location>
</feature>
<feature type="non-terminal residue" evidence="1">
    <location>
        <position position="1"/>
    </location>
</feature>
<reference evidence="1" key="1">
    <citation type="submission" date="2020-02" db="EMBL/GenBank/DDBJ databases">
        <authorList>
            <person name="Meier V. D."/>
        </authorList>
    </citation>
    <scope>NUCLEOTIDE SEQUENCE</scope>
    <source>
        <strain evidence="1">AVDCRST_MAG84</strain>
    </source>
</reference>
<protein>
    <submittedName>
        <fullName evidence="1">Uncharacterized protein</fullName>
    </submittedName>
</protein>
<proteinExistence type="predicted"/>
<name>A0A6J4KH89_9CYAN</name>
<organism evidence="1">
    <name type="scientific">uncultured Microcoleus sp</name>
    <dbReference type="NCBI Taxonomy" id="259945"/>
    <lineage>
        <taxon>Bacteria</taxon>
        <taxon>Bacillati</taxon>
        <taxon>Cyanobacteriota</taxon>
        <taxon>Cyanophyceae</taxon>
        <taxon>Oscillatoriophycideae</taxon>
        <taxon>Oscillatoriales</taxon>
        <taxon>Microcoleaceae</taxon>
        <taxon>Microcoleus</taxon>
        <taxon>environmental samples</taxon>
    </lineage>
</organism>
<sequence length="38" mass="4193">GFSRKFYSRSPNLAIKFHSSLLCQIPAGDGKKNDQAPL</sequence>